<gene>
    <name evidence="1" type="ORF">BV25DRAFT_1794034</name>
</gene>
<name>A0ACB8TGX8_9AGAM</name>
<keyword evidence="2" id="KW-1185">Reference proteome</keyword>
<comment type="caution">
    <text evidence="1">The sequence shown here is derived from an EMBL/GenBank/DDBJ whole genome shotgun (WGS) entry which is preliminary data.</text>
</comment>
<accession>A0ACB8TGX8</accession>
<evidence type="ECO:0000313" key="1">
    <source>
        <dbReference type="EMBL" id="KAI0067659.1"/>
    </source>
</evidence>
<evidence type="ECO:0000313" key="2">
    <source>
        <dbReference type="Proteomes" id="UP000814140"/>
    </source>
</evidence>
<sequence length="136" mass="15209">MIAESVGSSSFAPLEPLIMQLVVRRDLLDEEGWGVGPLMAQTAHATAAVLHETGDRTETKEYLHNLRHMRKVVMQTPSLVTMEKLAALLSKADPPVPFHLWIEQPENTATCIALAPNRKEKVIKKALDKSSCRLWR</sequence>
<reference evidence="1" key="2">
    <citation type="journal article" date="2022" name="New Phytol.">
        <title>Evolutionary transition to the ectomycorrhizal habit in the genomes of a hyperdiverse lineage of mushroom-forming fungi.</title>
        <authorList>
            <person name="Looney B."/>
            <person name="Miyauchi S."/>
            <person name="Morin E."/>
            <person name="Drula E."/>
            <person name="Courty P.E."/>
            <person name="Kohler A."/>
            <person name="Kuo A."/>
            <person name="LaButti K."/>
            <person name="Pangilinan J."/>
            <person name="Lipzen A."/>
            <person name="Riley R."/>
            <person name="Andreopoulos W."/>
            <person name="He G."/>
            <person name="Johnson J."/>
            <person name="Nolan M."/>
            <person name="Tritt A."/>
            <person name="Barry K.W."/>
            <person name="Grigoriev I.V."/>
            <person name="Nagy L.G."/>
            <person name="Hibbett D."/>
            <person name="Henrissat B."/>
            <person name="Matheny P.B."/>
            <person name="Labbe J."/>
            <person name="Martin F.M."/>
        </authorList>
    </citation>
    <scope>NUCLEOTIDE SEQUENCE</scope>
    <source>
        <strain evidence="1">HHB10654</strain>
    </source>
</reference>
<proteinExistence type="predicted"/>
<dbReference type="Proteomes" id="UP000814140">
    <property type="component" value="Unassembled WGS sequence"/>
</dbReference>
<organism evidence="1 2">
    <name type="scientific">Artomyces pyxidatus</name>
    <dbReference type="NCBI Taxonomy" id="48021"/>
    <lineage>
        <taxon>Eukaryota</taxon>
        <taxon>Fungi</taxon>
        <taxon>Dikarya</taxon>
        <taxon>Basidiomycota</taxon>
        <taxon>Agaricomycotina</taxon>
        <taxon>Agaricomycetes</taxon>
        <taxon>Russulales</taxon>
        <taxon>Auriscalpiaceae</taxon>
        <taxon>Artomyces</taxon>
    </lineage>
</organism>
<dbReference type="EMBL" id="MU277189">
    <property type="protein sequence ID" value="KAI0067659.1"/>
    <property type="molecule type" value="Genomic_DNA"/>
</dbReference>
<reference evidence="1" key="1">
    <citation type="submission" date="2021-03" db="EMBL/GenBank/DDBJ databases">
        <authorList>
            <consortium name="DOE Joint Genome Institute"/>
            <person name="Ahrendt S."/>
            <person name="Looney B.P."/>
            <person name="Miyauchi S."/>
            <person name="Morin E."/>
            <person name="Drula E."/>
            <person name="Courty P.E."/>
            <person name="Chicoki N."/>
            <person name="Fauchery L."/>
            <person name="Kohler A."/>
            <person name="Kuo A."/>
            <person name="Labutti K."/>
            <person name="Pangilinan J."/>
            <person name="Lipzen A."/>
            <person name="Riley R."/>
            <person name="Andreopoulos W."/>
            <person name="He G."/>
            <person name="Johnson J."/>
            <person name="Barry K.W."/>
            <person name="Grigoriev I.V."/>
            <person name="Nagy L."/>
            <person name="Hibbett D."/>
            <person name="Henrissat B."/>
            <person name="Matheny P.B."/>
            <person name="Labbe J."/>
            <person name="Martin F."/>
        </authorList>
    </citation>
    <scope>NUCLEOTIDE SEQUENCE</scope>
    <source>
        <strain evidence="1">HHB10654</strain>
    </source>
</reference>
<protein>
    <submittedName>
        <fullName evidence="1">Peptidyl-tRNA hydrolase II</fullName>
    </submittedName>
</protein>
<keyword evidence="1" id="KW-0378">Hydrolase</keyword>